<evidence type="ECO:0000256" key="4">
    <source>
        <dbReference type="SAM" id="Phobius"/>
    </source>
</evidence>
<feature type="transmembrane region" description="Helical" evidence="4">
    <location>
        <begin position="129"/>
        <end position="147"/>
    </location>
</feature>
<dbReference type="InterPro" id="IPR020846">
    <property type="entry name" value="MFS_dom"/>
</dbReference>
<proteinExistence type="inferred from homology"/>
<dbReference type="GO" id="GO:0022857">
    <property type="term" value="F:transmembrane transporter activity"/>
    <property type="evidence" value="ECO:0007669"/>
    <property type="project" value="InterPro"/>
</dbReference>
<name>A0AAV9U0G3_9PEZI</name>
<feature type="transmembrane region" description="Helical" evidence="4">
    <location>
        <begin position="417"/>
        <end position="436"/>
    </location>
</feature>
<gene>
    <name evidence="6" type="ORF">TWF730_004388</name>
</gene>
<dbReference type="EMBL" id="JAVHNS010000018">
    <property type="protein sequence ID" value="KAK6331302.1"/>
    <property type="molecule type" value="Genomic_DNA"/>
</dbReference>
<feature type="transmembrane region" description="Helical" evidence="4">
    <location>
        <begin position="66"/>
        <end position="86"/>
    </location>
</feature>
<keyword evidence="4" id="KW-1133">Transmembrane helix</keyword>
<dbReference type="SUPFAM" id="SSF103473">
    <property type="entry name" value="MFS general substrate transporter"/>
    <property type="match status" value="1"/>
</dbReference>
<feature type="transmembrane region" description="Helical" evidence="4">
    <location>
        <begin position="153"/>
        <end position="179"/>
    </location>
</feature>
<dbReference type="InterPro" id="IPR050327">
    <property type="entry name" value="Proton-linked_MCT"/>
</dbReference>
<keyword evidence="7" id="KW-1185">Reference proteome</keyword>
<feature type="transmembrane region" description="Helical" evidence="4">
    <location>
        <begin position="386"/>
        <end position="405"/>
    </location>
</feature>
<keyword evidence="4" id="KW-0812">Transmembrane</keyword>
<feature type="transmembrane region" description="Helical" evidence="4">
    <location>
        <begin position="98"/>
        <end position="117"/>
    </location>
</feature>
<accession>A0AAV9U0G3</accession>
<dbReference type="PANTHER" id="PTHR11360">
    <property type="entry name" value="MONOCARBOXYLATE TRANSPORTER"/>
    <property type="match status" value="1"/>
</dbReference>
<comment type="caution">
    <text evidence="6">The sequence shown here is derived from an EMBL/GenBank/DDBJ whole genome shotgun (WGS) entry which is preliminary data.</text>
</comment>
<dbReference type="InterPro" id="IPR011701">
    <property type="entry name" value="MFS"/>
</dbReference>
<comment type="similarity">
    <text evidence="2">Belongs to the major facilitator superfamily. Monocarboxylate porter (TC 2.A.1.13) family.</text>
</comment>
<dbReference type="PROSITE" id="PS50850">
    <property type="entry name" value="MFS"/>
    <property type="match status" value="1"/>
</dbReference>
<evidence type="ECO:0000256" key="3">
    <source>
        <dbReference type="SAM" id="MobiDB-lite"/>
    </source>
</evidence>
<dbReference type="Pfam" id="PF07690">
    <property type="entry name" value="MFS_1"/>
    <property type="match status" value="1"/>
</dbReference>
<feature type="transmembrane region" description="Helical" evidence="4">
    <location>
        <begin position="350"/>
        <end position="374"/>
    </location>
</feature>
<evidence type="ECO:0000313" key="7">
    <source>
        <dbReference type="Proteomes" id="UP001373714"/>
    </source>
</evidence>
<keyword evidence="4" id="KW-0472">Membrane</keyword>
<feature type="transmembrane region" description="Helical" evidence="4">
    <location>
        <begin position="258"/>
        <end position="280"/>
    </location>
</feature>
<dbReference type="PANTHER" id="PTHR11360:SF234">
    <property type="entry name" value="MFS-TYPE TRANSPORTER DBAD-RELATED"/>
    <property type="match status" value="1"/>
</dbReference>
<feature type="transmembrane region" description="Helical" evidence="4">
    <location>
        <begin position="186"/>
        <end position="205"/>
    </location>
</feature>
<protein>
    <recommendedName>
        <fullName evidence="5">Major facilitator superfamily (MFS) profile domain-containing protein</fullName>
    </recommendedName>
</protein>
<evidence type="ECO:0000256" key="2">
    <source>
        <dbReference type="ARBA" id="ARBA00006727"/>
    </source>
</evidence>
<feature type="region of interest" description="Disordered" evidence="3">
    <location>
        <begin position="449"/>
        <end position="471"/>
    </location>
</feature>
<organism evidence="6 7">
    <name type="scientific">Orbilia blumenaviensis</name>
    <dbReference type="NCBI Taxonomy" id="1796055"/>
    <lineage>
        <taxon>Eukaryota</taxon>
        <taxon>Fungi</taxon>
        <taxon>Dikarya</taxon>
        <taxon>Ascomycota</taxon>
        <taxon>Pezizomycotina</taxon>
        <taxon>Orbiliomycetes</taxon>
        <taxon>Orbiliales</taxon>
        <taxon>Orbiliaceae</taxon>
        <taxon>Orbilia</taxon>
    </lineage>
</organism>
<dbReference type="InterPro" id="IPR036259">
    <property type="entry name" value="MFS_trans_sf"/>
</dbReference>
<dbReference type="AlphaFoldDB" id="A0AAV9U0G3"/>
<feature type="transmembrane region" description="Helical" evidence="4">
    <location>
        <begin position="326"/>
        <end position="344"/>
    </location>
</feature>
<comment type="subcellular location">
    <subcellularLocation>
        <location evidence="1">Membrane</location>
        <topology evidence="1">Multi-pass membrane protein</topology>
    </subcellularLocation>
</comment>
<feature type="transmembrane region" description="Helical" evidence="4">
    <location>
        <begin position="217"/>
        <end position="237"/>
    </location>
</feature>
<evidence type="ECO:0000313" key="6">
    <source>
        <dbReference type="EMBL" id="KAK6331302.1"/>
    </source>
</evidence>
<sequence>MPTVSTSTSLGDIDIDKELRSPGEVYVAPRSTTDTENANSGVADTADAPVPPNGGVKAWTQVFGSFFLFFASWGFVNSFGVYQNYYATELLKGTPASSISWIGSVQAFLLMFIGVLTGPLYDKGYFKPLACTGTFLVVLGIMMTSISKTYWQVLLSQGICIGLGTGCLFTPSVAIIVGYFTTKRSFANGLGSTGGSIGGIVYSVAFRSMVDSIGFGWATRVLGFMTFVLVVGSISILEPLQYPSGPRSLFLPSALKDPAFTFTAIAVMTMFMGLYIPYFYIQAYAAEYIGLDKGLSYQLLTIMNVASVFGRTIPTIVADRIGPINTMIPSAAGTAVMGFAWLGMKTAPSTIVFAILYGFLSGTAVSLPPTTIASVGGKQSEMGTRLGMAFTFAATGLLTGNPIAGTLIDIPNGKFKGAQWLCGGLVAAGTALFVVAKMFMKDMVEEGKPVSGEEDRVERALDDVKFERKKE</sequence>
<dbReference type="GO" id="GO:0016020">
    <property type="term" value="C:membrane"/>
    <property type="evidence" value="ECO:0007669"/>
    <property type="project" value="UniProtKB-SubCell"/>
</dbReference>
<dbReference type="Proteomes" id="UP001373714">
    <property type="component" value="Unassembled WGS sequence"/>
</dbReference>
<feature type="domain" description="Major facilitator superfamily (MFS) profile" evidence="5">
    <location>
        <begin position="58"/>
        <end position="448"/>
    </location>
</feature>
<dbReference type="Gene3D" id="1.20.1250.20">
    <property type="entry name" value="MFS general substrate transporter like domains"/>
    <property type="match status" value="2"/>
</dbReference>
<evidence type="ECO:0000259" key="5">
    <source>
        <dbReference type="PROSITE" id="PS50850"/>
    </source>
</evidence>
<reference evidence="6 7" key="1">
    <citation type="submission" date="2019-10" db="EMBL/GenBank/DDBJ databases">
        <authorList>
            <person name="Palmer J.M."/>
        </authorList>
    </citation>
    <scope>NUCLEOTIDE SEQUENCE [LARGE SCALE GENOMIC DNA]</scope>
    <source>
        <strain evidence="6 7">TWF730</strain>
    </source>
</reference>
<evidence type="ECO:0000256" key="1">
    <source>
        <dbReference type="ARBA" id="ARBA00004141"/>
    </source>
</evidence>